<dbReference type="Proteomes" id="UP000054558">
    <property type="component" value="Unassembled WGS sequence"/>
</dbReference>
<dbReference type="CDD" id="cd00555">
    <property type="entry name" value="Maf"/>
    <property type="match status" value="1"/>
</dbReference>
<evidence type="ECO:0000313" key="3">
    <source>
        <dbReference type="EMBL" id="GAQ89126.1"/>
    </source>
</evidence>
<evidence type="ECO:0000256" key="2">
    <source>
        <dbReference type="ARBA" id="ARBA00022801"/>
    </source>
</evidence>
<evidence type="ECO:0000256" key="1">
    <source>
        <dbReference type="ARBA" id="ARBA00001968"/>
    </source>
</evidence>
<dbReference type="NCBIfam" id="TIGR00172">
    <property type="entry name" value="maf"/>
    <property type="match status" value="1"/>
</dbReference>
<organism evidence="3 4">
    <name type="scientific">Klebsormidium nitens</name>
    <name type="common">Green alga</name>
    <name type="synonym">Ulothrix nitens</name>
    <dbReference type="NCBI Taxonomy" id="105231"/>
    <lineage>
        <taxon>Eukaryota</taxon>
        <taxon>Viridiplantae</taxon>
        <taxon>Streptophyta</taxon>
        <taxon>Klebsormidiophyceae</taxon>
        <taxon>Klebsormidiales</taxon>
        <taxon>Klebsormidiaceae</taxon>
        <taxon>Klebsormidium</taxon>
    </lineage>
</organism>
<dbReference type="InterPro" id="IPR029001">
    <property type="entry name" value="ITPase-like_fam"/>
</dbReference>
<reference evidence="3 4" key="1">
    <citation type="journal article" date="2014" name="Nat. Commun.">
        <title>Klebsormidium flaccidum genome reveals primary factors for plant terrestrial adaptation.</title>
        <authorList>
            <person name="Hori K."/>
            <person name="Maruyama F."/>
            <person name="Fujisawa T."/>
            <person name="Togashi T."/>
            <person name="Yamamoto N."/>
            <person name="Seo M."/>
            <person name="Sato S."/>
            <person name="Yamada T."/>
            <person name="Mori H."/>
            <person name="Tajima N."/>
            <person name="Moriyama T."/>
            <person name="Ikeuchi M."/>
            <person name="Watanabe M."/>
            <person name="Wada H."/>
            <person name="Kobayashi K."/>
            <person name="Saito M."/>
            <person name="Masuda T."/>
            <person name="Sasaki-Sekimoto Y."/>
            <person name="Mashiguchi K."/>
            <person name="Awai K."/>
            <person name="Shimojima M."/>
            <person name="Masuda S."/>
            <person name="Iwai M."/>
            <person name="Nobusawa T."/>
            <person name="Narise T."/>
            <person name="Kondo S."/>
            <person name="Saito H."/>
            <person name="Sato R."/>
            <person name="Murakawa M."/>
            <person name="Ihara Y."/>
            <person name="Oshima-Yamada Y."/>
            <person name="Ohtaka K."/>
            <person name="Satoh M."/>
            <person name="Sonobe K."/>
            <person name="Ishii M."/>
            <person name="Ohtani R."/>
            <person name="Kanamori-Sato M."/>
            <person name="Honoki R."/>
            <person name="Miyazaki D."/>
            <person name="Mochizuki H."/>
            <person name="Umetsu J."/>
            <person name="Higashi K."/>
            <person name="Shibata D."/>
            <person name="Kamiya Y."/>
            <person name="Sato N."/>
            <person name="Nakamura Y."/>
            <person name="Tabata S."/>
            <person name="Ida S."/>
            <person name="Kurokawa K."/>
            <person name="Ohta H."/>
        </authorList>
    </citation>
    <scope>NUCLEOTIDE SEQUENCE [LARGE SCALE GENOMIC DNA]</scope>
    <source>
        <strain evidence="3 4">NIES-2285</strain>
    </source>
</reference>
<dbReference type="SUPFAM" id="SSF52972">
    <property type="entry name" value="ITPase-like"/>
    <property type="match status" value="1"/>
</dbReference>
<gene>
    <name evidence="3" type="ORF">KFL_004890090</name>
</gene>
<dbReference type="PANTHER" id="PTHR43213:SF5">
    <property type="entry name" value="BIFUNCTIONAL DTTP_UTP PYROPHOSPHATASE_METHYLTRANSFERASE PROTEIN-RELATED"/>
    <property type="match status" value="1"/>
</dbReference>
<evidence type="ECO:0008006" key="5">
    <source>
        <dbReference type="Google" id="ProtNLM"/>
    </source>
</evidence>
<dbReference type="STRING" id="105231.A0A1Y1IK44"/>
<sequence length="217" mass="23372">MVLQHIAKLNSQKRIILGSQSPRRKELLQGLGLTIQCIASTFEEQLDKSSFKTAALYAIETATHKAIEVALRCASEGGAQPDLVIGADTVVEHGGVILEKPRDAAQAKEFLTRLSGEWHSVHTGVVLLLPKVQDPAGGSGPLVRTFSETTQVEFAPLQEATIDAYVATGDSLDKAGAYGIQSLGGCLVRRLQGDYFTVMGFPLCRFSEELTRSFLLG</sequence>
<dbReference type="PANTHER" id="PTHR43213">
    <property type="entry name" value="BIFUNCTIONAL DTTP/UTP PYROPHOSPHATASE/METHYLTRANSFERASE PROTEIN-RELATED"/>
    <property type="match status" value="1"/>
</dbReference>
<dbReference type="Pfam" id="PF02545">
    <property type="entry name" value="Maf"/>
    <property type="match status" value="1"/>
</dbReference>
<name>A0A1Y1IK44_KLENI</name>
<dbReference type="PIRSF" id="PIRSF006305">
    <property type="entry name" value="Maf"/>
    <property type="match status" value="1"/>
</dbReference>
<dbReference type="AlphaFoldDB" id="A0A1Y1IK44"/>
<comment type="cofactor">
    <cofactor evidence="1">
        <name>a divalent metal cation</name>
        <dbReference type="ChEBI" id="CHEBI:60240"/>
    </cofactor>
</comment>
<dbReference type="OMA" id="VIGCDSV"/>
<dbReference type="GO" id="GO:0047429">
    <property type="term" value="F:nucleoside triphosphate diphosphatase activity"/>
    <property type="evidence" value="ECO:0000318"/>
    <property type="project" value="GO_Central"/>
</dbReference>
<protein>
    <recommendedName>
        <fullName evidence="5">Maf-like protein</fullName>
    </recommendedName>
</protein>
<evidence type="ECO:0000313" key="4">
    <source>
        <dbReference type="Proteomes" id="UP000054558"/>
    </source>
</evidence>
<dbReference type="OrthoDB" id="10267058at2759"/>
<dbReference type="EMBL" id="DF237438">
    <property type="protein sequence ID" value="GAQ89126.1"/>
    <property type="molecule type" value="Genomic_DNA"/>
</dbReference>
<dbReference type="InterPro" id="IPR003697">
    <property type="entry name" value="Maf-like"/>
</dbReference>
<keyword evidence="4" id="KW-1185">Reference proteome</keyword>
<keyword evidence="2" id="KW-0378">Hydrolase</keyword>
<dbReference type="Gene3D" id="3.90.950.10">
    <property type="match status" value="1"/>
</dbReference>
<proteinExistence type="inferred from homology"/>
<accession>A0A1Y1IK44</accession>
<dbReference type="HAMAP" id="MF_00528">
    <property type="entry name" value="Maf"/>
    <property type="match status" value="1"/>
</dbReference>